<evidence type="ECO:0000313" key="3">
    <source>
        <dbReference type="EMBL" id="SUJ22567.1"/>
    </source>
</evidence>
<dbReference type="Pfam" id="PF13454">
    <property type="entry name" value="NAD_binding_9"/>
    <property type="match status" value="1"/>
</dbReference>
<evidence type="ECO:0000313" key="2">
    <source>
        <dbReference type="EMBL" id="GEP99495.1"/>
    </source>
</evidence>
<reference evidence="3 4" key="1">
    <citation type="submission" date="2018-06" db="EMBL/GenBank/DDBJ databases">
        <authorList>
            <consortium name="Pathogen Informatics"/>
            <person name="Doyle S."/>
        </authorList>
    </citation>
    <scope>NUCLEOTIDE SEQUENCE [LARGE SCALE GENOMIC DNA]</scope>
    <source>
        <strain evidence="3 4">NCTC12413</strain>
    </source>
</reference>
<dbReference type="Proteomes" id="UP000254956">
    <property type="component" value="Unassembled WGS sequence"/>
</dbReference>
<proteinExistence type="predicted"/>
<dbReference type="SUPFAM" id="SSF51905">
    <property type="entry name" value="FAD/NAD(P)-binding domain"/>
    <property type="match status" value="2"/>
</dbReference>
<dbReference type="PANTHER" id="PTHR38663">
    <property type="match status" value="1"/>
</dbReference>
<evidence type="ECO:0000259" key="1">
    <source>
        <dbReference type="Pfam" id="PF13454"/>
    </source>
</evidence>
<dbReference type="AlphaFoldDB" id="A0A380CLT2"/>
<feature type="domain" description="FAD-dependent urate hydroxylase HpyO/Asp monooxygenase CreE-like FAD/NAD(P)-binding" evidence="1">
    <location>
        <begin position="6"/>
        <end position="151"/>
    </location>
</feature>
<dbReference type="OrthoDB" id="370110at2"/>
<accession>A0A380CLT2</accession>
<dbReference type="InterPro" id="IPR036188">
    <property type="entry name" value="FAD/NAD-bd_sf"/>
</dbReference>
<keyword evidence="5" id="KW-1185">Reference proteome</keyword>
<dbReference type="Gene3D" id="3.50.50.60">
    <property type="entry name" value="FAD/NAD(P)-binding domain"/>
    <property type="match status" value="1"/>
</dbReference>
<gene>
    <name evidence="3" type="ORF">NCTC12413_01998</name>
    <name evidence="2" type="ORF">SAR03_05330</name>
</gene>
<sequence length="385" mass="44161">MHTWTIIGGGIQALTIALKLIHAGLPTSKLTLIDPHSNLCAQFDERTKRINMPFLRSPCVHHVHPDPFHLKQFAKTYQYMQATLGKYQRPQRDMFIDHVHTLIHRYQLHNQHVIGSVTHIKQHTHPQQQWVLTLNNKRSITTDNLVIAMGSHHDLNVPEIFHQQQNVQHIFDNTALQFHNCNHVVGSGVSAAHLVHKLLHYYQKHVHLWLNKTIAVHDFDADPAWLGPKNMTKLTAFADSAEKLSFIEDERHKGSMPQELYLHLKKYQQQGRLTIHQTPITTIRNKQIHTIDEQYNYDHILLATGFKNSILQQPIIKSLILEHAAPMTNCGYPQLTDTLEWLPQLFVSGGLADLKLGPFARNIAGGREAAKRIAQAYFAQNFISH</sequence>
<name>A0A380CLT2_9STAP</name>
<reference evidence="2 5" key="2">
    <citation type="submission" date="2019-07" db="EMBL/GenBank/DDBJ databases">
        <title>Whole genome shotgun sequence of Staphylococcus arlettae NBRC 109765.</title>
        <authorList>
            <person name="Hosoyama A."/>
            <person name="Uohara A."/>
            <person name="Ohji S."/>
            <person name="Ichikawa N."/>
        </authorList>
    </citation>
    <scope>NUCLEOTIDE SEQUENCE [LARGE SCALE GENOMIC DNA]</scope>
    <source>
        <strain evidence="2 5">NBRC 109765</strain>
    </source>
</reference>
<evidence type="ECO:0000313" key="5">
    <source>
        <dbReference type="Proteomes" id="UP000321598"/>
    </source>
</evidence>
<dbReference type="RefSeq" id="WP_103388108.1">
    <property type="nucleotide sequence ID" value="NZ_BKAV01000003.1"/>
</dbReference>
<organism evidence="3 4">
    <name type="scientific">Staphylococcus arlettae</name>
    <dbReference type="NCBI Taxonomy" id="29378"/>
    <lineage>
        <taxon>Bacteria</taxon>
        <taxon>Bacillati</taxon>
        <taxon>Bacillota</taxon>
        <taxon>Bacilli</taxon>
        <taxon>Bacillales</taxon>
        <taxon>Staphylococcaceae</taxon>
        <taxon>Staphylococcus</taxon>
    </lineage>
</organism>
<dbReference type="EMBL" id="BKAV01000003">
    <property type="protein sequence ID" value="GEP99495.1"/>
    <property type="molecule type" value="Genomic_DNA"/>
</dbReference>
<protein>
    <submittedName>
        <fullName evidence="3">Pyridine nucleotide-disulfide oxidoreductase family protein</fullName>
    </submittedName>
</protein>
<evidence type="ECO:0000313" key="4">
    <source>
        <dbReference type="Proteomes" id="UP000254956"/>
    </source>
</evidence>
<dbReference type="Proteomes" id="UP000321598">
    <property type="component" value="Unassembled WGS sequence"/>
</dbReference>
<dbReference type="InterPro" id="IPR038732">
    <property type="entry name" value="HpyO/CreE_NAD-binding"/>
</dbReference>
<dbReference type="PANTHER" id="PTHR38663:SF1">
    <property type="entry name" value="L-ORNITHINE N(5)-MONOOXYGENASE"/>
    <property type="match status" value="1"/>
</dbReference>
<dbReference type="EMBL" id="UGZE01000001">
    <property type="protein sequence ID" value="SUJ22567.1"/>
    <property type="molecule type" value="Genomic_DNA"/>
</dbReference>
<dbReference type="STRING" id="1212545.SARL_03016"/>